<feature type="transmembrane region" description="Helical" evidence="9">
    <location>
        <begin position="539"/>
        <end position="560"/>
    </location>
</feature>
<keyword evidence="5 9" id="KW-1133">Transmembrane helix</keyword>
<evidence type="ECO:0000256" key="6">
    <source>
        <dbReference type="ARBA" id="ARBA00023136"/>
    </source>
</evidence>
<reference evidence="10" key="1">
    <citation type="journal article" date="2022" name="bioRxiv">
        <title>Sequencing and chromosome-scale assembly of the giantPleurodeles waltlgenome.</title>
        <authorList>
            <person name="Brown T."/>
            <person name="Elewa A."/>
            <person name="Iarovenko S."/>
            <person name="Subramanian E."/>
            <person name="Araus A.J."/>
            <person name="Petzold A."/>
            <person name="Susuki M."/>
            <person name="Suzuki K.-i.T."/>
            <person name="Hayashi T."/>
            <person name="Toyoda A."/>
            <person name="Oliveira C."/>
            <person name="Osipova E."/>
            <person name="Leigh N.D."/>
            <person name="Simon A."/>
            <person name="Yun M.H."/>
        </authorList>
    </citation>
    <scope>NUCLEOTIDE SEQUENCE</scope>
    <source>
        <strain evidence="10">20211129_DDA</strain>
        <tissue evidence="10">Liver</tissue>
    </source>
</reference>
<evidence type="ECO:0000256" key="4">
    <source>
        <dbReference type="ARBA" id="ARBA00022692"/>
    </source>
</evidence>
<dbReference type="GO" id="GO:0071939">
    <property type="term" value="P:vitamin A import into cell"/>
    <property type="evidence" value="ECO:0007669"/>
    <property type="project" value="TreeGrafter"/>
</dbReference>
<dbReference type="AlphaFoldDB" id="A0AAV7VXE8"/>
<evidence type="ECO:0008006" key="12">
    <source>
        <dbReference type="Google" id="ProtNLM"/>
    </source>
</evidence>
<feature type="transmembrane region" description="Helical" evidence="9">
    <location>
        <begin position="468"/>
        <end position="491"/>
    </location>
</feature>
<feature type="transmembrane region" description="Helical" evidence="9">
    <location>
        <begin position="254"/>
        <end position="272"/>
    </location>
</feature>
<feature type="transmembrane region" description="Helical" evidence="9">
    <location>
        <begin position="625"/>
        <end position="652"/>
    </location>
</feature>
<accession>A0AAV7VXE8</accession>
<keyword evidence="11" id="KW-1185">Reference proteome</keyword>
<feature type="transmembrane region" description="Helical" evidence="9">
    <location>
        <begin position="402"/>
        <end position="424"/>
    </location>
</feature>
<evidence type="ECO:0000256" key="3">
    <source>
        <dbReference type="ARBA" id="ARBA00022475"/>
    </source>
</evidence>
<name>A0AAV7VXE8_PLEWA</name>
<dbReference type="PANTHER" id="PTHR21444">
    <property type="entry name" value="COILED-COIL DOMAIN-CONTAINING PROTEIN 180"/>
    <property type="match status" value="1"/>
</dbReference>
<dbReference type="Pfam" id="PF14752">
    <property type="entry name" value="RBP_receptor"/>
    <property type="match status" value="1"/>
</dbReference>
<comment type="subcellular location">
    <subcellularLocation>
        <location evidence="1">Cell membrane</location>
        <topology evidence="1">Multi-pass membrane protein</topology>
    </subcellularLocation>
</comment>
<dbReference type="PANTHER" id="PTHR21444:SF17">
    <property type="entry name" value="STIMULATED BY RETINOIC ACID GENE 6 PROTEIN-LIKE"/>
    <property type="match status" value="1"/>
</dbReference>
<sequence length="814" mass="91356">MSGIPAIAARGSPLPVASTVSCPTSAPIWARSCPAPLIALFGASPRAPALHQLKRPAPSLRDGAPLSRTALQETGRRPASLLPLPGGSSQGPAPHTGDNCPGPLPRFEPNALVRQRLPAPLEVPAPRGGAGRRSPPQSRGRIRAPAHLGVRTGAQSAGHNGTCAGYVDMGLFLHYSLIPSFVIMVILSYFEKRVNRMKIDEKLPLQGRFGIVIPLDFVGAFNNRWTLGFAFGAIANKIMFLFSEEFTPSEVPSWAKAVVLLLAGLEVGFSYYPFFACLSTSSRMVGSILGFLYTACWFIITMIHTVTCPHGESGEYLEVVINWPSLLCLVFLLGRFLHMFIKAMRVLLGLEEEGTPEEALVLLRHQADYVKRLMRKPTEHEKSWFQRKVYEWDPYFKFPSRMVFTSVLTLLCLYIFVVLELRLYRYAFEKLTSLATSFEEVVSSSNDSAAFEDSVVQFRRFTVILQDVWFFGTFSAIVSSVTYVFHILVCYRKHMKRLWAGTKTFLPEKYHNFSPDQSVAAIARYSGWQIAYILWGYKVIHVIQSLIGLAIMYIFVVPIIENRALEMLKGLGISVLTVTLVIVLVIIQTTIASVFFLQPKMSPEDKKKPLALNNRKTFHNFSYFFFFYNVILGLSACLFRLFCSFFLGTWLIARIDRTILQKGYEGVDLGYKTWIGMIFVDHYHTNPVLLSFCHIMLTRRNANALYSAPKCKFFRTLADPKSSSRARTRWFLLYTLLKNPKLIVLRKLIEDSGSVLNSTAVQQRHIQAAVLTAEKKHKNERPVEASGARLSEDAPLETSSVAWLIIPEEGDSTS</sequence>
<proteinExistence type="predicted"/>
<gene>
    <name evidence="10" type="ORF">NDU88_000918</name>
</gene>
<dbReference type="EMBL" id="JANPWB010000002">
    <property type="protein sequence ID" value="KAJ1205484.1"/>
    <property type="molecule type" value="Genomic_DNA"/>
</dbReference>
<feature type="transmembrane region" description="Helical" evidence="9">
    <location>
        <begin position="172"/>
        <end position="190"/>
    </location>
</feature>
<evidence type="ECO:0000256" key="1">
    <source>
        <dbReference type="ARBA" id="ARBA00004651"/>
    </source>
</evidence>
<feature type="transmembrane region" description="Helical" evidence="9">
    <location>
        <begin position="323"/>
        <end position="341"/>
    </location>
</feature>
<keyword evidence="2" id="KW-0813">Transport</keyword>
<evidence type="ECO:0000256" key="2">
    <source>
        <dbReference type="ARBA" id="ARBA00022448"/>
    </source>
</evidence>
<dbReference type="GO" id="GO:0038023">
    <property type="term" value="F:signaling receptor activity"/>
    <property type="evidence" value="ECO:0007669"/>
    <property type="project" value="InterPro"/>
</dbReference>
<evidence type="ECO:0000256" key="9">
    <source>
        <dbReference type="SAM" id="Phobius"/>
    </source>
</evidence>
<evidence type="ECO:0000256" key="7">
    <source>
        <dbReference type="ARBA" id="ARBA00023170"/>
    </source>
</evidence>
<keyword evidence="3" id="KW-1003">Cell membrane</keyword>
<keyword evidence="7" id="KW-0675">Receptor</keyword>
<dbReference type="InterPro" id="IPR026612">
    <property type="entry name" value="STRA6-like"/>
</dbReference>
<keyword evidence="6 9" id="KW-0472">Membrane</keyword>
<protein>
    <recommendedName>
        <fullName evidence="12">Stimulated by retinoic acid gene 6 protein-like</fullName>
    </recommendedName>
</protein>
<evidence type="ECO:0000313" key="11">
    <source>
        <dbReference type="Proteomes" id="UP001066276"/>
    </source>
</evidence>
<organism evidence="10 11">
    <name type="scientific">Pleurodeles waltl</name>
    <name type="common">Iberian ribbed newt</name>
    <dbReference type="NCBI Taxonomy" id="8319"/>
    <lineage>
        <taxon>Eukaryota</taxon>
        <taxon>Metazoa</taxon>
        <taxon>Chordata</taxon>
        <taxon>Craniata</taxon>
        <taxon>Vertebrata</taxon>
        <taxon>Euteleostomi</taxon>
        <taxon>Amphibia</taxon>
        <taxon>Batrachia</taxon>
        <taxon>Caudata</taxon>
        <taxon>Salamandroidea</taxon>
        <taxon>Salamandridae</taxon>
        <taxon>Pleurodelinae</taxon>
        <taxon>Pleurodeles</taxon>
    </lineage>
</organism>
<evidence type="ECO:0000256" key="5">
    <source>
        <dbReference type="ARBA" id="ARBA00022989"/>
    </source>
</evidence>
<dbReference type="GO" id="GO:0005886">
    <property type="term" value="C:plasma membrane"/>
    <property type="evidence" value="ECO:0007669"/>
    <property type="project" value="UniProtKB-SubCell"/>
</dbReference>
<comment type="caution">
    <text evidence="10">The sequence shown here is derived from an EMBL/GenBank/DDBJ whole genome shotgun (WGS) entry which is preliminary data.</text>
</comment>
<feature type="transmembrane region" description="Helical" evidence="9">
    <location>
        <begin position="284"/>
        <end position="303"/>
    </location>
</feature>
<keyword evidence="4 9" id="KW-0812">Transmembrane</keyword>
<feature type="transmembrane region" description="Helical" evidence="9">
    <location>
        <begin position="572"/>
        <end position="597"/>
    </location>
</feature>
<evidence type="ECO:0000313" key="10">
    <source>
        <dbReference type="EMBL" id="KAJ1205484.1"/>
    </source>
</evidence>
<dbReference type="Proteomes" id="UP001066276">
    <property type="component" value="Chromosome 1_2"/>
</dbReference>
<evidence type="ECO:0000256" key="8">
    <source>
        <dbReference type="SAM" id="MobiDB-lite"/>
    </source>
</evidence>
<feature type="region of interest" description="Disordered" evidence="8">
    <location>
        <begin position="72"/>
        <end position="143"/>
    </location>
</feature>
<dbReference type="GO" id="GO:0034632">
    <property type="term" value="F:retinol transmembrane transporter activity"/>
    <property type="evidence" value="ECO:0007669"/>
    <property type="project" value="InterPro"/>
</dbReference>